<dbReference type="EMBL" id="BQNB010009258">
    <property type="protein sequence ID" value="GJS60987.1"/>
    <property type="molecule type" value="Genomic_DNA"/>
</dbReference>
<proteinExistence type="predicted"/>
<reference evidence="1" key="1">
    <citation type="journal article" date="2022" name="Int. J. Mol. Sci.">
        <title>Draft Genome of Tanacetum Coccineum: Genomic Comparison of Closely Related Tanacetum-Family Plants.</title>
        <authorList>
            <person name="Yamashiro T."/>
            <person name="Shiraishi A."/>
            <person name="Nakayama K."/>
            <person name="Satake H."/>
        </authorList>
    </citation>
    <scope>NUCLEOTIDE SEQUENCE</scope>
</reference>
<evidence type="ECO:0000313" key="2">
    <source>
        <dbReference type="Proteomes" id="UP001151760"/>
    </source>
</evidence>
<comment type="caution">
    <text evidence="1">The sequence shown here is derived from an EMBL/GenBank/DDBJ whole genome shotgun (WGS) entry which is preliminary data.</text>
</comment>
<reference evidence="1" key="2">
    <citation type="submission" date="2022-01" db="EMBL/GenBank/DDBJ databases">
        <authorList>
            <person name="Yamashiro T."/>
            <person name="Shiraishi A."/>
            <person name="Satake H."/>
            <person name="Nakayama K."/>
        </authorList>
    </citation>
    <scope>NUCLEOTIDE SEQUENCE</scope>
</reference>
<evidence type="ECO:0000313" key="1">
    <source>
        <dbReference type="EMBL" id="GJS60987.1"/>
    </source>
</evidence>
<sequence>MVVANVRVDLMVVVQDLDGGVSKTTTGGGGGGAVETPSSMQLLHLFQYTLQTHDHHLLAPPLVSRWIGGLNGFESLALVRKVIVCFCLRESERQGEIMGTSKALVVTGVKVAKGGGQLVKEGGEKLKVVSGAPQVVVKSSGPRRLQVVEDGVGRLALGGEYSGGEGIANYLRYDIAMRFLEFVYCYPSLSSSRKRKALELEPEVRIAGLECNRSLLEGILFVNNKVIETPEHVIFFIDAFGDQAF</sequence>
<dbReference type="Proteomes" id="UP001151760">
    <property type="component" value="Unassembled WGS sequence"/>
</dbReference>
<gene>
    <name evidence="1" type="ORF">Tco_0655771</name>
</gene>
<keyword evidence="2" id="KW-1185">Reference proteome</keyword>
<organism evidence="1 2">
    <name type="scientific">Tanacetum coccineum</name>
    <dbReference type="NCBI Taxonomy" id="301880"/>
    <lineage>
        <taxon>Eukaryota</taxon>
        <taxon>Viridiplantae</taxon>
        <taxon>Streptophyta</taxon>
        <taxon>Embryophyta</taxon>
        <taxon>Tracheophyta</taxon>
        <taxon>Spermatophyta</taxon>
        <taxon>Magnoliopsida</taxon>
        <taxon>eudicotyledons</taxon>
        <taxon>Gunneridae</taxon>
        <taxon>Pentapetalae</taxon>
        <taxon>asterids</taxon>
        <taxon>campanulids</taxon>
        <taxon>Asterales</taxon>
        <taxon>Asteraceae</taxon>
        <taxon>Asteroideae</taxon>
        <taxon>Anthemideae</taxon>
        <taxon>Anthemidinae</taxon>
        <taxon>Tanacetum</taxon>
    </lineage>
</organism>
<accession>A0ABQ4X843</accession>
<protein>
    <submittedName>
        <fullName evidence="1">Uncharacterized protein</fullName>
    </submittedName>
</protein>
<name>A0ABQ4X843_9ASTR</name>